<sequence>MICNGSPSIQRRTDKMTPNGGCPAIFTSMNGSCSCLTTGYSDTNTFEFYVRLRGDEGMEYYPKSLDSSTILAIDSIRTLLVPPDLTTLKIVGEGMYPQTIKFVLQDRGVPGLTLPIAMVKDGTLSLTTVSIENIDMSSVAQSVAAFYPSTTINITLRNCNLDQFGYNFFKGLNSVRYLDLSSNHLTAPYVGSSIAHTCSNQFCAVEVLNLTNNSIATFPTIVFNVDNLQELYIAKNAISDFNITSTVFRAIQALVAFDADLPSNAATCLDGSWHTAHNRNFCVLNMLDAKAENSSLGHSRSMLIGLIGGGCVLAVIGIISIVWRCKKDEHLLLTKLDSFIQDCGDTRDEDDNRVQVNPVFLNDPVIITNRLEYKLIKMGQCVSTGGFGVVFMGVYRGRRTLRPQFSVDCPKAIQDLADCCLLQDPKTRPTADEIIDTLQHIKIQIFLSLLLESSMLSRWLCSLLLAQLCGHFAFSQPLHEAPASASIKLSLSSSPYDHQTQDLCTKFALICDFVVQSCSFKEKNQLWLKNATNLDTNSKCVNNFSLLDQHNATLTKCIEEYSKDDSDRKHQAMVCQELYSTWHQQNTCNQFHATEAKAATECSGFYSHRPWTQETLPLFCQDAFTMYKTMRHDLDRFCERTSNSDAFWEGYVNYVASDTCKHYYDMMREANEQECGKSDREECQTKYQWYVDNQKVVETECYEIRASKAFYHGFYTWKKQQS</sequence>
<reference evidence="2 3" key="1">
    <citation type="journal article" date="2021" name="Genome Biol.">
        <title>AFLAP: assembly-free linkage analysis pipeline using k-mers from genome sequencing data.</title>
        <authorList>
            <person name="Fletcher K."/>
            <person name="Zhang L."/>
            <person name="Gil J."/>
            <person name="Han R."/>
            <person name="Cavanaugh K."/>
            <person name="Michelmore R."/>
        </authorList>
    </citation>
    <scope>NUCLEOTIDE SEQUENCE [LARGE SCALE GENOMIC DNA]</scope>
    <source>
        <strain evidence="2 3">SF5</strain>
    </source>
</reference>
<accession>A0A976FRB2</accession>
<dbReference type="AlphaFoldDB" id="A0A976FRB2"/>
<dbReference type="KEGG" id="blac:94345561"/>
<evidence type="ECO:0000256" key="1">
    <source>
        <dbReference type="SAM" id="Phobius"/>
    </source>
</evidence>
<protein>
    <recommendedName>
        <fullName evidence="4">Protein kinase domain-containing protein</fullName>
    </recommendedName>
</protein>
<evidence type="ECO:0000313" key="2">
    <source>
        <dbReference type="EMBL" id="TDH71587.1"/>
    </source>
</evidence>
<keyword evidence="3" id="KW-1185">Reference proteome</keyword>
<dbReference type="SUPFAM" id="SSF52058">
    <property type="entry name" value="L domain-like"/>
    <property type="match status" value="1"/>
</dbReference>
<proteinExistence type="predicted"/>
<gene>
    <name evidence="2" type="ORF">CCR75_001789</name>
</gene>
<organism evidence="2 3">
    <name type="scientific">Bremia lactucae</name>
    <name type="common">Lettuce downy mildew</name>
    <dbReference type="NCBI Taxonomy" id="4779"/>
    <lineage>
        <taxon>Eukaryota</taxon>
        <taxon>Sar</taxon>
        <taxon>Stramenopiles</taxon>
        <taxon>Oomycota</taxon>
        <taxon>Peronosporomycetes</taxon>
        <taxon>Peronosporales</taxon>
        <taxon>Peronosporaceae</taxon>
        <taxon>Bremia</taxon>
    </lineage>
</organism>
<comment type="caution">
    <text evidence="2">The sequence shown here is derived from an EMBL/GenBank/DDBJ whole genome shotgun (WGS) entry which is preliminary data.</text>
</comment>
<dbReference type="Proteomes" id="UP000294530">
    <property type="component" value="Unassembled WGS sequence"/>
</dbReference>
<dbReference type="Gene3D" id="3.80.10.10">
    <property type="entry name" value="Ribonuclease Inhibitor"/>
    <property type="match status" value="1"/>
</dbReference>
<dbReference type="InterPro" id="IPR032675">
    <property type="entry name" value="LRR_dom_sf"/>
</dbReference>
<dbReference type="Gene3D" id="1.10.510.10">
    <property type="entry name" value="Transferase(Phosphotransferase) domain 1"/>
    <property type="match status" value="1"/>
</dbReference>
<dbReference type="RefSeq" id="XP_067821086.1">
    <property type="nucleotide sequence ID" value="XM_067959890.1"/>
</dbReference>
<name>A0A976FRB2_BRELC</name>
<dbReference type="EMBL" id="SHOA02000015">
    <property type="protein sequence ID" value="TDH71587.1"/>
    <property type="molecule type" value="Genomic_DNA"/>
</dbReference>
<dbReference type="GeneID" id="94345561"/>
<keyword evidence="1" id="KW-0812">Transmembrane</keyword>
<dbReference type="SUPFAM" id="SSF56112">
    <property type="entry name" value="Protein kinase-like (PK-like)"/>
    <property type="match status" value="1"/>
</dbReference>
<keyword evidence="1" id="KW-1133">Transmembrane helix</keyword>
<dbReference type="InterPro" id="IPR011009">
    <property type="entry name" value="Kinase-like_dom_sf"/>
</dbReference>
<evidence type="ECO:0008006" key="4">
    <source>
        <dbReference type="Google" id="ProtNLM"/>
    </source>
</evidence>
<evidence type="ECO:0000313" key="3">
    <source>
        <dbReference type="Proteomes" id="UP000294530"/>
    </source>
</evidence>
<keyword evidence="1" id="KW-0472">Membrane</keyword>
<dbReference type="OrthoDB" id="89244at2759"/>
<feature type="transmembrane region" description="Helical" evidence="1">
    <location>
        <begin position="302"/>
        <end position="323"/>
    </location>
</feature>